<dbReference type="EMBL" id="JAULSR010000002">
    <property type="protein sequence ID" value="KAK0628622.1"/>
    <property type="molecule type" value="Genomic_DNA"/>
</dbReference>
<feature type="region of interest" description="Disordered" evidence="1">
    <location>
        <begin position="35"/>
        <end position="201"/>
    </location>
</feature>
<sequence length="225" mass="23957">EPNMPSRANSTTTKPSGTTVPGKRFELPVLDFKFSSLTDGTDIPPPLPSPVLKAAPTPPETPNGKTKKAVNGSNKVDTASPSSIYSAGGTKVPTDENPASPTLSSRPGSIRRLFSRNLLNTAYTNGEEPANADTASAVRPPSHSSNGAADPKKPKRSSGWFNRLRNHDTVPDKRVTTPLSPTSPVEERKPKGPPPPMIPELSELKSKLDIKDEGGFGNDLFKDIK</sequence>
<keyword evidence="3" id="KW-1185">Reference proteome</keyword>
<proteinExistence type="predicted"/>
<feature type="compositionally biased region" description="Polar residues" evidence="1">
    <location>
        <begin position="97"/>
        <end position="107"/>
    </location>
</feature>
<feature type="compositionally biased region" description="Basic and acidic residues" evidence="1">
    <location>
        <begin position="165"/>
        <end position="175"/>
    </location>
</feature>
<accession>A0AA39X794</accession>
<evidence type="ECO:0000256" key="1">
    <source>
        <dbReference type="SAM" id="MobiDB-lite"/>
    </source>
</evidence>
<feature type="region of interest" description="Disordered" evidence="1">
    <location>
        <begin position="1"/>
        <end position="23"/>
    </location>
</feature>
<comment type="caution">
    <text evidence="2">The sequence shown here is derived from an EMBL/GenBank/DDBJ whole genome shotgun (WGS) entry which is preliminary data.</text>
</comment>
<organism evidence="2 3">
    <name type="scientific">Bombardia bombarda</name>
    <dbReference type="NCBI Taxonomy" id="252184"/>
    <lineage>
        <taxon>Eukaryota</taxon>
        <taxon>Fungi</taxon>
        <taxon>Dikarya</taxon>
        <taxon>Ascomycota</taxon>
        <taxon>Pezizomycotina</taxon>
        <taxon>Sordariomycetes</taxon>
        <taxon>Sordariomycetidae</taxon>
        <taxon>Sordariales</taxon>
        <taxon>Lasiosphaeriaceae</taxon>
        <taxon>Bombardia</taxon>
    </lineage>
</organism>
<feature type="compositionally biased region" description="Polar residues" evidence="1">
    <location>
        <begin position="1"/>
        <end position="19"/>
    </location>
</feature>
<feature type="non-terminal residue" evidence="2">
    <location>
        <position position="1"/>
    </location>
</feature>
<reference evidence="2" key="1">
    <citation type="submission" date="2023-06" db="EMBL/GenBank/DDBJ databases">
        <title>Genome-scale phylogeny and comparative genomics of the fungal order Sordariales.</title>
        <authorList>
            <consortium name="Lawrence Berkeley National Laboratory"/>
            <person name="Hensen N."/>
            <person name="Bonometti L."/>
            <person name="Westerberg I."/>
            <person name="Brannstrom I.O."/>
            <person name="Guillou S."/>
            <person name="Cros-Aarteil S."/>
            <person name="Calhoun S."/>
            <person name="Haridas S."/>
            <person name="Kuo A."/>
            <person name="Mondo S."/>
            <person name="Pangilinan J."/>
            <person name="Riley R."/>
            <person name="LaButti K."/>
            <person name="Andreopoulos B."/>
            <person name="Lipzen A."/>
            <person name="Chen C."/>
            <person name="Yanf M."/>
            <person name="Daum C."/>
            <person name="Ng V."/>
            <person name="Clum A."/>
            <person name="Steindorff A."/>
            <person name="Ohm R."/>
            <person name="Martin F."/>
            <person name="Silar P."/>
            <person name="Natvig D."/>
            <person name="Lalanne C."/>
            <person name="Gautier V."/>
            <person name="Ament-velasquez S.L."/>
            <person name="Kruys A."/>
            <person name="Hutchinson M.I."/>
            <person name="Powell A.J."/>
            <person name="Barry K."/>
            <person name="Miller A.N."/>
            <person name="Grigoriev I.V."/>
            <person name="Debuchy R."/>
            <person name="Gladieux P."/>
            <person name="Thoren M.H."/>
            <person name="Johannesson H."/>
        </authorList>
    </citation>
    <scope>NUCLEOTIDE SEQUENCE</scope>
    <source>
        <strain evidence="2">SMH3391-2</strain>
    </source>
</reference>
<dbReference type="AlphaFoldDB" id="A0AA39X794"/>
<feature type="region of interest" description="Disordered" evidence="1">
    <location>
        <begin position="206"/>
        <end position="225"/>
    </location>
</feature>
<gene>
    <name evidence="2" type="ORF">B0T17DRAFT_489613</name>
</gene>
<evidence type="ECO:0000313" key="2">
    <source>
        <dbReference type="EMBL" id="KAK0628622.1"/>
    </source>
</evidence>
<protein>
    <submittedName>
        <fullName evidence="2">Uncharacterized protein</fullName>
    </submittedName>
</protein>
<evidence type="ECO:0000313" key="3">
    <source>
        <dbReference type="Proteomes" id="UP001174934"/>
    </source>
</evidence>
<name>A0AA39X794_9PEZI</name>
<dbReference type="Proteomes" id="UP001174934">
    <property type="component" value="Unassembled WGS sequence"/>
</dbReference>
<feature type="compositionally biased region" description="Polar residues" evidence="1">
    <location>
        <begin position="71"/>
        <end position="85"/>
    </location>
</feature>